<reference evidence="1 2" key="2">
    <citation type="journal article" date="2018" name="Hortic Res">
        <title>Improved Brassica rapa reference genome by single-molecule sequencing and chromosome conformation capture technologies.</title>
        <authorList>
            <person name="Zhang L."/>
            <person name="Cai X."/>
            <person name="Wu J."/>
            <person name="Liu M."/>
            <person name="Grob S."/>
            <person name="Cheng F."/>
            <person name="Liang J."/>
            <person name="Cai C."/>
            <person name="Liu Z."/>
            <person name="Liu B."/>
            <person name="Wang F."/>
            <person name="Li S."/>
            <person name="Liu F."/>
            <person name="Li X."/>
            <person name="Cheng L."/>
            <person name="Yang W."/>
            <person name="Li M.H."/>
            <person name="Grossniklaus U."/>
            <person name="Zheng H."/>
            <person name="Wang X."/>
        </authorList>
    </citation>
    <scope>NUCLEOTIDE SEQUENCE [LARGE SCALE GENOMIC DNA]</scope>
    <source>
        <strain evidence="1 2">cv. Chiifu-401-42</strain>
    </source>
</reference>
<dbReference type="Proteomes" id="UP000011750">
    <property type="component" value="Chromosome A02"/>
</dbReference>
<reference evidence="1 2" key="1">
    <citation type="journal article" date="2011" name="Nat. Genet.">
        <title>The genome of the mesopolyploid crop species Brassica rapa.</title>
        <authorList>
            <consortium name="Brassica rapa Genome Sequencing Project Consortium"/>
            <person name="Wang X."/>
            <person name="Wang H."/>
            <person name="Wang J."/>
            <person name="Sun R."/>
            <person name="Wu J."/>
            <person name="Liu S."/>
            <person name="Bai Y."/>
            <person name="Mun J.H."/>
            <person name="Bancroft I."/>
            <person name="Cheng F."/>
            <person name="Huang S."/>
            <person name="Li X."/>
            <person name="Hua W."/>
            <person name="Wang J."/>
            <person name="Wang X."/>
            <person name="Freeling M."/>
            <person name="Pires J.C."/>
            <person name="Paterson A.H."/>
            <person name="Chalhoub B."/>
            <person name="Wang B."/>
            <person name="Hayward A."/>
            <person name="Sharpe A.G."/>
            <person name="Park B.S."/>
            <person name="Weisshaar B."/>
            <person name="Liu B."/>
            <person name="Li B."/>
            <person name="Liu B."/>
            <person name="Tong C."/>
            <person name="Song C."/>
            <person name="Duran C."/>
            <person name="Peng C."/>
            <person name="Geng C."/>
            <person name="Koh C."/>
            <person name="Lin C."/>
            <person name="Edwards D."/>
            <person name="Mu D."/>
            <person name="Shen D."/>
            <person name="Soumpourou E."/>
            <person name="Li F."/>
            <person name="Fraser F."/>
            <person name="Conant G."/>
            <person name="Lassalle G."/>
            <person name="King G.J."/>
            <person name="Bonnema G."/>
            <person name="Tang H."/>
            <person name="Wang H."/>
            <person name="Belcram H."/>
            <person name="Zhou H."/>
            <person name="Hirakawa H."/>
            <person name="Abe H."/>
            <person name="Guo H."/>
            <person name="Wang H."/>
            <person name="Jin H."/>
            <person name="Parkin I.A."/>
            <person name="Batley J."/>
            <person name="Kim J.S."/>
            <person name="Just J."/>
            <person name="Li J."/>
            <person name="Xu J."/>
            <person name="Deng J."/>
            <person name="Kim J.A."/>
            <person name="Li J."/>
            <person name="Yu J."/>
            <person name="Meng J."/>
            <person name="Wang J."/>
            <person name="Min J."/>
            <person name="Poulain J."/>
            <person name="Wang J."/>
            <person name="Hatakeyama K."/>
            <person name="Wu K."/>
            <person name="Wang L."/>
            <person name="Fang L."/>
            <person name="Trick M."/>
            <person name="Links M.G."/>
            <person name="Zhao M."/>
            <person name="Jin M."/>
            <person name="Ramchiary N."/>
            <person name="Drou N."/>
            <person name="Berkman P.J."/>
            <person name="Cai Q."/>
            <person name="Huang Q."/>
            <person name="Li R."/>
            <person name="Tabata S."/>
            <person name="Cheng S."/>
            <person name="Zhang S."/>
            <person name="Zhang S."/>
            <person name="Huang S."/>
            <person name="Sato S."/>
            <person name="Sun S."/>
            <person name="Kwon S.J."/>
            <person name="Choi S.R."/>
            <person name="Lee T.H."/>
            <person name="Fan W."/>
            <person name="Zhao X."/>
            <person name="Tan X."/>
            <person name="Xu X."/>
            <person name="Wang Y."/>
            <person name="Qiu Y."/>
            <person name="Yin Y."/>
            <person name="Li Y."/>
            <person name="Du Y."/>
            <person name="Liao Y."/>
            <person name="Lim Y."/>
            <person name="Narusaka Y."/>
            <person name="Wang Y."/>
            <person name="Wang Z."/>
            <person name="Li Z."/>
            <person name="Wang Z."/>
            <person name="Xiong Z."/>
            <person name="Zhang Z."/>
        </authorList>
    </citation>
    <scope>NUCLEOTIDE SEQUENCE [LARGE SCALE GENOMIC DNA]</scope>
    <source>
        <strain evidence="1 2">cv. Chiifu-401-42</strain>
    </source>
</reference>
<name>M4F5K8_BRACM</name>
<sequence>MNYEWRTDGMMGRTTVAERLLIFPNYFVAGYDALVQQKSKLDPFPDMTLKSNEKEEMDECGTIGAKGREFFTHESGPNVGQVFRNLKDSCLREIQMIKMHELIKVPDQSISTSISTCGTDQTGQEREAAVLIGIGSFEDDFGLAISLRLASWSGKMSSGLVVWTWFQSEFPSGRRRVDPVHGSVSLSGTVGLVNLS</sequence>
<keyword evidence="2" id="KW-1185">Reference proteome</keyword>
<protein>
    <submittedName>
        <fullName evidence="1">Uncharacterized protein</fullName>
    </submittedName>
</protein>
<accession>M4F5K8</accession>
<dbReference type="AlphaFoldDB" id="M4F5K8"/>
<organism evidence="1 2">
    <name type="scientific">Brassica campestris</name>
    <name type="common">Field mustard</name>
    <dbReference type="NCBI Taxonomy" id="3711"/>
    <lineage>
        <taxon>Eukaryota</taxon>
        <taxon>Viridiplantae</taxon>
        <taxon>Streptophyta</taxon>
        <taxon>Embryophyta</taxon>
        <taxon>Tracheophyta</taxon>
        <taxon>Spermatophyta</taxon>
        <taxon>Magnoliopsida</taxon>
        <taxon>eudicotyledons</taxon>
        <taxon>Gunneridae</taxon>
        <taxon>Pentapetalae</taxon>
        <taxon>rosids</taxon>
        <taxon>malvids</taxon>
        <taxon>Brassicales</taxon>
        <taxon>Brassicaceae</taxon>
        <taxon>Brassiceae</taxon>
        <taxon>Brassica</taxon>
    </lineage>
</organism>
<reference evidence="1" key="3">
    <citation type="submission" date="2023-03" db="UniProtKB">
        <authorList>
            <consortium name="EnsemblPlants"/>
        </authorList>
    </citation>
    <scope>IDENTIFICATION</scope>
    <source>
        <strain evidence="1">cv. Chiifu-401-42</strain>
    </source>
</reference>
<dbReference type="HOGENOM" id="CLU_1391984_0_0_1"/>
<dbReference type="EnsemblPlants" id="Bra036364.1">
    <property type="protein sequence ID" value="Bra036364.1-P"/>
    <property type="gene ID" value="Bra036364"/>
</dbReference>
<evidence type="ECO:0000313" key="1">
    <source>
        <dbReference type="EnsemblPlants" id="Bra036364.1-P"/>
    </source>
</evidence>
<dbReference type="Gramene" id="Bra036364.1">
    <property type="protein sequence ID" value="Bra036364.1-P"/>
    <property type="gene ID" value="Bra036364"/>
</dbReference>
<proteinExistence type="predicted"/>
<evidence type="ECO:0000313" key="2">
    <source>
        <dbReference type="Proteomes" id="UP000011750"/>
    </source>
</evidence>
<dbReference type="InParanoid" id="M4F5K8"/>